<dbReference type="EMBL" id="CP031001">
    <property type="protein sequence ID" value="QHN78566.1"/>
    <property type="molecule type" value="Genomic_DNA"/>
</dbReference>
<accession>A0A6B9V9S6</accession>
<dbReference type="Proteomes" id="UP000464620">
    <property type="component" value="Chromosome B09"/>
</dbReference>
<name>A0A6B9V9S6_ARAHY</name>
<proteinExistence type="predicted"/>
<dbReference type="AlphaFoldDB" id="A0A6B9V9S6"/>
<sequence>MPIRVWRGLRTHALQLSQKWLSLQNFNFTHRTFDTHNFLVLKYFSFVLQME</sequence>
<gene>
    <name evidence="1" type="ORF">DS421_19g662410</name>
</gene>
<evidence type="ECO:0000313" key="2">
    <source>
        <dbReference type="Proteomes" id="UP000464620"/>
    </source>
</evidence>
<reference evidence="1 2" key="1">
    <citation type="submission" date="2020-01" db="EMBL/GenBank/DDBJ databases">
        <title>Genome sequence of Arachis hypogaea, cultivar Shitouqi.</title>
        <authorList>
            <person name="Zhuang W."/>
            <person name="Chen H."/>
            <person name="Varshney R."/>
            <person name="Wang D."/>
            <person name="Ming R."/>
        </authorList>
    </citation>
    <scope>NUCLEOTIDE SEQUENCE [LARGE SCALE GENOMIC DNA]</scope>
    <source>
        <tissue evidence="1">Young leaf</tissue>
    </source>
</reference>
<evidence type="ECO:0000313" key="1">
    <source>
        <dbReference type="EMBL" id="QHN78566.1"/>
    </source>
</evidence>
<organism evidence="1 2">
    <name type="scientific">Arachis hypogaea</name>
    <name type="common">Peanut</name>
    <dbReference type="NCBI Taxonomy" id="3818"/>
    <lineage>
        <taxon>Eukaryota</taxon>
        <taxon>Viridiplantae</taxon>
        <taxon>Streptophyta</taxon>
        <taxon>Embryophyta</taxon>
        <taxon>Tracheophyta</taxon>
        <taxon>Spermatophyta</taxon>
        <taxon>Magnoliopsida</taxon>
        <taxon>eudicotyledons</taxon>
        <taxon>Gunneridae</taxon>
        <taxon>Pentapetalae</taxon>
        <taxon>rosids</taxon>
        <taxon>fabids</taxon>
        <taxon>Fabales</taxon>
        <taxon>Fabaceae</taxon>
        <taxon>Papilionoideae</taxon>
        <taxon>50 kb inversion clade</taxon>
        <taxon>dalbergioids sensu lato</taxon>
        <taxon>Dalbergieae</taxon>
        <taxon>Pterocarpus clade</taxon>
        <taxon>Arachis</taxon>
    </lineage>
</organism>
<protein>
    <submittedName>
        <fullName evidence="1">Uncharacterized protein</fullName>
    </submittedName>
</protein>